<reference evidence="1" key="1">
    <citation type="journal article" date="2015" name="Nature">
        <title>Complex archaea that bridge the gap between prokaryotes and eukaryotes.</title>
        <authorList>
            <person name="Spang A."/>
            <person name="Saw J.H."/>
            <person name="Jorgensen S.L."/>
            <person name="Zaremba-Niedzwiedzka K."/>
            <person name="Martijn J."/>
            <person name="Lind A.E."/>
            <person name="van Eijk R."/>
            <person name="Schleper C."/>
            <person name="Guy L."/>
            <person name="Ettema T.J."/>
        </authorList>
    </citation>
    <scope>NUCLEOTIDE SEQUENCE</scope>
</reference>
<accession>A0A0F9SEH5</accession>
<evidence type="ECO:0000313" key="1">
    <source>
        <dbReference type="EMBL" id="KKN27768.1"/>
    </source>
</evidence>
<name>A0A0F9SEH5_9ZZZZ</name>
<comment type="caution">
    <text evidence="1">The sequence shown here is derived from an EMBL/GenBank/DDBJ whole genome shotgun (WGS) entry which is preliminary data.</text>
</comment>
<dbReference type="EMBL" id="LAZR01002614">
    <property type="protein sequence ID" value="KKN27768.1"/>
    <property type="molecule type" value="Genomic_DNA"/>
</dbReference>
<dbReference type="AlphaFoldDB" id="A0A0F9SEH5"/>
<organism evidence="1">
    <name type="scientific">marine sediment metagenome</name>
    <dbReference type="NCBI Taxonomy" id="412755"/>
    <lineage>
        <taxon>unclassified sequences</taxon>
        <taxon>metagenomes</taxon>
        <taxon>ecological metagenomes</taxon>
    </lineage>
</organism>
<protein>
    <submittedName>
        <fullName evidence="1">Uncharacterized protein</fullName>
    </submittedName>
</protein>
<proteinExistence type="predicted"/>
<gene>
    <name evidence="1" type="ORF">LCGC14_0861180</name>
</gene>
<sequence length="59" mass="6759">MTKYSKCKHETSGVIVLEDSILSMSAYFVWVESVGVFGDKSICWECWCKKRFGNNKSSQ</sequence>